<dbReference type="AlphaFoldDB" id="A0AAD9JKY1"/>
<feature type="signal peptide" evidence="1">
    <location>
        <begin position="1"/>
        <end position="19"/>
    </location>
</feature>
<reference evidence="2" key="1">
    <citation type="journal article" date="2023" name="Mol. Biol. Evol.">
        <title>Third-Generation Sequencing Reveals the Adaptive Role of the Epigenome in Three Deep-Sea Polychaetes.</title>
        <authorList>
            <person name="Perez M."/>
            <person name="Aroh O."/>
            <person name="Sun Y."/>
            <person name="Lan Y."/>
            <person name="Juniper S.K."/>
            <person name="Young C.R."/>
            <person name="Angers B."/>
            <person name="Qian P.Y."/>
        </authorList>
    </citation>
    <scope>NUCLEOTIDE SEQUENCE</scope>
    <source>
        <strain evidence="2">R07B-5</strain>
    </source>
</reference>
<accession>A0AAD9JKY1</accession>
<proteinExistence type="predicted"/>
<feature type="chain" id="PRO_5042293440" evidence="1">
    <location>
        <begin position="20"/>
        <end position="87"/>
    </location>
</feature>
<keyword evidence="3" id="KW-1185">Reference proteome</keyword>
<protein>
    <submittedName>
        <fullName evidence="2">Uncharacterized protein</fullName>
    </submittedName>
</protein>
<dbReference type="Proteomes" id="UP001209878">
    <property type="component" value="Unassembled WGS sequence"/>
</dbReference>
<keyword evidence="1" id="KW-0732">Signal</keyword>
<comment type="caution">
    <text evidence="2">The sequence shown here is derived from an EMBL/GenBank/DDBJ whole genome shotgun (WGS) entry which is preliminary data.</text>
</comment>
<gene>
    <name evidence="2" type="ORF">NP493_2194g00015</name>
</gene>
<organism evidence="2 3">
    <name type="scientific">Ridgeia piscesae</name>
    <name type="common">Tubeworm</name>
    <dbReference type="NCBI Taxonomy" id="27915"/>
    <lineage>
        <taxon>Eukaryota</taxon>
        <taxon>Metazoa</taxon>
        <taxon>Spiralia</taxon>
        <taxon>Lophotrochozoa</taxon>
        <taxon>Annelida</taxon>
        <taxon>Polychaeta</taxon>
        <taxon>Sedentaria</taxon>
        <taxon>Canalipalpata</taxon>
        <taxon>Sabellida</taxon>
        <taxon>Siboglinidae</taxon>
        <taxon>Ridgeia</taxon>
    </lineage>
</organism>
<sequence>MRAYVILFFAVLALACVAAHEIDDETDEAAGDGRVKRHVLKEPAPREGCRKICRRGCCCYSWGSVHCKYTKTGCLLQRERIWRRMPG</sequence>
<evidence type="ECO:0000313" key="2">
    <source>
        <dbReference type="EMBL" id="KAK2154333.1"/>
    </source>
</evidence>
<dbReference type="PROSITE" id="PS51257">
    <property type="entry name" value="PROKAR_LIPOPROTEIN"/>
    <property type="match status" value="1"/>
</dbReference>
<evidence type="ECO:0000256" key="1">
    <source>
        <dbReference type="SAM" id="SignalP"/>
    </source>
</evidence>
<dbReference type="EMBL" id="JAODUO010002195">
    <property type="protein sequence ID" value="KAK2154333.1"/>
    <property type="molecule type" value="Genomic_DNA"/>
</dbReference>
<evidence type="ECO:0000313" key="3">
    <source>
        <dbReference type="Proteomes" id="UP001209878"/>
    </source>
</evidence>
<name>A0AAD9JKY1_RIDPI</name>